<dbReference type="InterPro" id="IPR005828">
    <property type="entry name" value="MFS_sugar_transport-like"/>
</dbReference>
<keyword evidence="12" id="KW-1185">Reference proteome</keyword>
<keyword evidence="6 9" id="KW-0472">Membrane</keyword>
<comment type="catalytic activity">
    <reaction evidence="7">
        <text>myo-inositol(out) + H(+)(out) = myo-inositol(in) + H(+)(in)</text>
        <dbReference type="Rhea" id="RHEA:60364"/>
        <dbReference type="ChEBI" id="CHEBI:15378"/>
        <dbReference type="ChEBI" id="CHEBI:17268"/>
    </reaction>
</comment>
<evidence type="ECO:0000256" key="5">
    <source>
        <dbReference type="ARBA" id="ARBA00022989"/>
    </source>
</evidence>
<dbReference type="OrthoDB" id="6612291at2759"/>
<accession>A0A0D0V4U3</accession>
<dbReference type="InterPro" id="IPR020846">
    <property type="entry name" value="MFS_dom"/>
</dbReference>
<dbReference type="GO" id="GO:0016020">
    <property type="term" value="C:membrane"/>
    <property type="evidence" value="ECO:0007669"/>
    <property type="project" value="UniProtKB-SubCell"/>
</dbReference>
<dbReference type="HOGENOM" id="CLU_001265_11_5_1"/>
<evidence type="ECO:0000313" key="11">
    <source>
        <dbReference type="EMBL" id="KIR41579.1"/>
    </source>
</evidence>
<comment type="subcellular location">
    <subcellularLocation>
        <location evidence="1">Membrane</location>
        <topology evidence="1">Multi-pass membrane protein</topology>
    </subcellularLocation>
</comment>
<keyword evidence="5 9" id="KW-1133">Transmembrane helix</keyword>
<evidence type="ECO:0000256" key="3">
    <source>
        <dbReference type="ARBA" id="ARBA00022448"/>
    </source>
</evidence>
<dbReference type="PANTHER" id="PTHR48022:SF56">
    <property type="entry name" value="MAJOR FACILITATOR SUPERFAMILY (MFS) PROFILE DOMAIN-CONTAINING PROTEIN-RELATED"/>
    <property type="match status" value="1"/>
</dbReference>
<dbReference type="SUPFAM" id="SSF103473">
    <property type="entry name" value="MFS general substrate transporter"/>
    <property type="match status" value="1"/>
</dbReference>
<dbReference type="GO" id="GO:0005351">
    <property type="term" value="F:carbohydrate:proton symporter activity"/>
    <property type="evidence" value="ECO:0007669"/>
    <property type="project" value="TreeGrafter"/>
</dbReference>
<evidence type="ECO:0000256" key="8">
    <source>
        <dbReference type="RuleBase" id="RU003346"/>
    </source>
</evidence>
<keyword evidence="3 8" id="KW-0813">Transport</keyword>
<keyword evidence="4 9" id="KW-0812">Transmembrane</keyword>
<feature type="transmembrane region" description="Helical" evidence="9">
    <location>
        <begin position="199"/>
        <end position="218"/>
    </location>
</feature>
<organism evidence="11 12">
    <name type="scientific">Cryptococcus deuterogattii Ram5</name>
    <dbReference type="NCBI Taxonomy" id="1296110"/>
    <lineage>
        <taxon>Eukaryota</taxon>
        <taxon>Fungi</taxon>
        <taxon>Dikarya</taxon>
        <taxon>Basidiomycota</taxon>
        <taxon>Agaricomycotina</taxon>
        <taxon>Tremellomycetes</taxon>
        <taxon>Tremellales</taxon>
        <taxon>Cryptococcaceae</taxon>
        <taxon>Cryptococcus</taxon>
        <taxon>Cryptococcus gattii species complex</taxon>
    </lineage>
</organism>
<name>A0A0D0V4U3_9TREE</name>
<dbReference type="Proteomes" id="UP000053392">
    <property type="component" value="Unassembled WGS sequence"/>
</dbReference>
<reference evidence="11 12" key="1">
    <citation type="submission" date="2015-01" db="EMBL/GenBank/DDBJ databases">
        <title>The Genome Sequence of Cryptococcus gattii Ram5.</title>
        <authorList>
            <consortium name="The Broad Institute Genomics Platform"/>
            <person name="Cuomo C."/>
            <person name="Litvintseva A."/>
            <person name="Chen Y."/>
            <person name="Heitman J."/>
            <person name="Sun S."/>
            <person name="Springer D."/>
            <person name="Dromer F."/>
            <person name="Young S."/>
            <person name="Zeng Q."/>
            <person name="Gargeya S."/>
            <person name="Abouelleil A."/>
            <person name="Alvarado L."/>
            <person name="Chapman S.B."/>
            <person name="Gainer-Dewar J."/>
            <person name="Goldberg J."/>
            <person name="Griggs A."/>
            <person name="Gujja S."/>
            <person name="Hansen M."/>
            <person name="Howarth C."/>
            <person name="Imamovic A."/>
            <person name="Larimer J."/>
            <person name="Murphy C."/>
            <person name="Naylor J."/>
            <person name="Pearson M."/>
            <person name="Priest M."/>
            <person name="Roberts A."/>
            <person name="Saif S."/>
            <person name="Shea T."/>
            <person name="Sykes S."/>
            <person name="Wortman J."/>
            <person name="Nusbaum C."/>
            <person name="Birren B."/>
        </authorList>
    </citation>
    <scope>NUCLEOTIDE SEQUENCE [LARGE SCALE GENOMIC DNA]</scope>
    <source>
        <strain evidence="11 12">Ram5</strain>
    </source>
</reference>
<feature type="transmembrane region" description="Helical" evidence="9">
    <location>
        <begin position="500"/>
        <end position="521"/>
    </location>
</feature>
<evidence type="ECO:0000256" key="9">
    <source>
        <dbReference type="SAM" id="Phobius"/>
    </source>
</evidence>
<dbReference type="FunFam" id="1.20.1250.20:FF:000149">
    <property type="entry name" value="MFS transporter, SP family, general alpha glucoside:H+ symporter"/>
    <property type="match status" value="1"/>
</dbReference>
<dbReference type="PANTHER" id="PTHR48022">
    <property type="entry name" value="PLASTIDIC GLUCOSE TRANSPORTER 4"/>
    <property type="match status" value="1"/>
</dbReference>
<gene>
    <name evidence="11" type="ORF">I313_02712</name>
</gene>
<dbReference type="EMBL" id="KN847900">
    <property type="protein sequence ID" value="KIR41579.1"/>
    <property type="molecule type" value="Genomic_DNA"/>
</dbReference>
<evidence type="ECO:0000256" key="4">
    <source>
        <dbReference type="ARBA" id="ARBA00022692"/>
    </source>
</evidence>
<sequence length="576" mass="63817">MAGEDPAVTAFVEDVPSHPSRKVSEDGPLFQDKEISAMYANAAAATEKEQSMTLLEGLRLYPKAIAWSVLISSCCAMEGYDISLLDAFAPFNRKFGVELDDGTWQVPARWQTGLSNGAQCGQIIGLIVNGIFTERFGYRKVLMASLIWLAAVITLFFCAPNIKVLLAGEILAGIPWGVFQSIAISYASDVCPIALRGYLTCYANFCWGWGQLIGIGVIRAMFTRDDQWAYRIPYAVQWVWPPLILAGVIFAPESPWWLIRHGRIEEAKQSLRRLASPKRNASYDVDETADMIRHTTELEKDITSGASYWDCFKGVDLRRTEIVCAIWSMQNLSGNTFSNYVSTTYIQSESSLIILQSTYFFEQAGLTGTIPYDFAMGQYGINMVGVFGAWGLMALGLGRRKLILIGTSGLCIVLLVMGFMGLIPDSKQREAGLATGSLMLVWAIFYQCTVGTVAYSLVGEIASRRLSIKTVALGRAAYNVVAIICNVLTPYMINPTAWNWGNYAGFFWAGSCFLCLVYAYFRVPEPSGRTYAELDLLFERKISARKFASTHVNAFDVALHHQVGEDKVLSDHVEKV</sequence>
<feature type="transmembrane region" description="Helical" evidence="9">
    <location>
        <begin position="141"/>
        <end position="162"/>
    </location>
</feature>
<evidence type="ECO:0000259" key="10">
    <source>
        <dbReference type="PROSITE" id="PS50850"/>
    </source>
</evidence>
<dbReference type="AlphaFoldDB" id="A0A0D0V4U3"/>
<feature type="domain" description="Major facilitator superfamily (MFS) profile" evidence="10">
    <location>
        <begin position="67"/>
        <end position="527"/>
    </location>
</feature>
<feature type="transmembrane region" description="Helical" evidence="9">
    <location>
        <begin position="238"/>
        <end position="259"/>
    </location>
</feature>
<dbReference type="InterPro" id="IPR050360">
    <property type="entry name" value="MFS_Sugar_Transporters"/>
</dbReference>
<dbReference type="InterPro" id="IPR036259">
    <property type="entry name" value="MFS_trans_sf"/>
</dbReference>
<feature type="transmembrane region" description="Helical" evidence="9">
    <location>
        <begin position="168"/>
        <end position="187"/>
    </location>
</feature>
<dbReference type="NCBIfam" id="TIGR00879">
    <property type="entry name" value="SP"/>
    <property type="match status" value="1"/>
</dbReference>
<feature type="transmembrane region" description="Helical" evidence="9">
    <location>
        <begin position="476"/>
        <end position="494"/>
    </location>
</feature>
<evidence type="ECO:0000313" key="12">
    <source>
        <dbReference type="Proteomes" id="UP000053392"/>
    </source>
</evidence>
<evidence type="ECO:0000256" key="6">
    <source>
        <dbReference type="ARBA" id="ARBA00023136"/>
    </source>
</evidence>
<evidence type="ECO:0000256" key="7">
    <source>
        <dbReference type="ARBA" id="ARBA00049119"/>
    </source>
</evidence>
<evidence type="ECO:0000256" key="1">
    <source>
        <dbReference type="ARBA" id="ARBA00004141"/>
    </source>
</evidence>
<dbReference type="InterPro" id="IPR003663">
    <property type="entry name" value="Sugar/inositol_transpt"/>
</dbReference>
<proteinExistence type="inferred from homology"/>
<evidence type="ECO:0000256" key="2">
    <source>
        <dbReference type="ARBA" id="ARBA00010992"/>
    </source>
</evidence>
<feature type="transmembrane region" description="Helical" evidence="9">
    <location>
        <begin position="435"/>
        <end position="455"/>
    </location>
</feature>
<comment type="similarity">
    <text evidence="2 8">Belongs to the major facilitator superfamily. Sugar transporter (TC 2.A.1.1) family.</text>
</comment>
<dbReference type="PROSITE" id="PS50850">
    <property type="entry name" value="MFS"/>
    <property type="match status" value="1"/>
</dbReference>
<dbReference type="Pfam" id="PF00083">
    <property type="entry name" value="Sugar_tr"/>
    <property type="match status" value="1"/>
</dbReference>
<feature type="transmembrane region" description="Helical" evidence="9">
    <location>
        <begin position="402"/>
        <end position="423"/>
    </location>
</feature>
<protein>
    <submittedName>
        <fullName evidence="11">MFS transporter, SP family, general alpha glucoside:H+ symporter</fullName>
    </submittedName>
</protein>
<dbReference type="Gene3D" id="1.20.1250.20">
    <property type="entry name" value="MFS general substrate transporter like domains"/>
    <property type="match status" value="1"/>
</dbReference>